<sequence length="71" mass="7641">MAVYLLCEAATGCSLFLAHGLDQIGQNTDAVRGPVSDLNRFAKVVKLTAFCPFQSVLDDYSQCVAVSEGRE</sequence>
<feature type="domain" description="Nucleolar protein 58/56 N-terminal" evidence="1">
    <location>
        <begin position="4"/>
        <end position="69"/>
    </location>
</feature>
<accession>A0A314Z849</accession>
<keyword evidence="3" id="KW-1185">Reference proteome</keyword>
<dbReference type="EMBL" id="PJQY01000305">
    <property type="protein sequence ID" value="PQQ13338.1"/>
    <property type="molecule type" value="Genomic_DNA"/>
</dbReference>
<dbReference type="Proteomes" id="UP000250321">
    <property type="component" value="Unassembled WGS sequence"/>
</dbReference>
<proteinExistence type="predicted"/>
<dbReference type="OrthoDB" id="6780543at2759"/>
<organism evidence="2 3">
    <name type="scientific">Prunus yedoensis var. nudiflora</name>
    <dbReference type="NCBI Taxonomy" id="2094558"/>
    <lineage>
        <taxon>Eukaryota</taxon>
        <taxon>Viridiplantae</taxon>
        <taxon>Streptophyta</taxon>
        <taxon>Embryophyta</taxon>
        <taxon>Tracheophyta</taxon>
        <taxon>Spermatophyta</taxon>
        <taxon>Magnoliopsida</taxon>
        <taxon>eudicotyledons</taxon>
        <taxon>Gunneridae</taxon>
        <taxon>Pentapetalae</taxon>
        <taxon>rosids</taxon>
        <taxon>fabids</taxon>
        <taxon>Rosales</taxon>
        <taxon>Rosaceae</taxon>
        <taxon>Amygdaloideae</taxon>
        <taxon>Amygdaleae</taxon>
        <taxon>Prunus</taxon>
    </lineage>
</organism>
<evidence type="ECO:0000313" key="2">
    <source>
        <dbReference type="EMBL" id="PQQ13338.1"/>
    </source>
</evidence>
<reference evidence="2 3" key="1">
    <citation type="submission" date="2018-02" db="EMBL/GenBank/DDBJ databases">
        <title>Draft genome of wild Prunus yedoensis var. nudiflora.</title>
        <authorList>
            <person name="Baek S."/>
            <person name="Kim J.-H."/>
            <person name="Choi K."/>
            <person name="Kim G.-B."/>
            <person name="Cho A."/>
            <person name="Jang H."/>
            <person name="Shin C.-H."/>
            <person name="Yu H.-J."/>
            <person name="Mun J.-H."/>
        </authorList>
    </citation>
    <scope>NUCLEOTIDE SEQUENCE [LARGE SCALE GENOMIC DNA]</scope>
    <source>
        <strain evidence="3">cv. Jeju island</strain>
        <tissue evidence="2">Leaf</tissue>
    </source>
</reference>
<dbReference type="AlphaFoldDB" id="A0A314Z849"/>
<name>A0A314Z849_PRUYE</name>
<protein>
    <recommendedName>
        <fullName evidence="1">Nucleolar protein 58/56 N-terminal domain-containing protein</fullName>
    </recommendedName>
</protein>
<dbReference type="STRING" id="2094558.A0A314Z849"/>
<dbReference type="InterPro" id="IPR012974">
    <property type="entry name" value="NOP58/56_N"/>
</dbReference>
<dbReference type="Pfam" id="PF08156">
    <property type="entry name" value="NOP5NT"/>
    <property type="match status" value="1"/>
</dbReference>
<evidence type="ECO:0000259" key="1">
    <source>
        <dbReference type="Pfam" id="PF08156"/>
    </source>
</evidence>
<gene>
    <name evidence="2" type="ORF">Pyn_05482</name>
</gene>
<comment type="caution">
    <text evidence="2">The sequence shown here is derived from an EMBL/GenBank/DDBJ whole genome shotgun (WGS) entry which is preliminary data.</text>
</comment>
<evidence type="ECO:0000313" key="3">
    <source>
        <dbReference type="Proteomes" id="UP000250321"/>
    </source>
</evidence>